<evidence type="ECO:0000313" key="4">
    <source>
        <dbReference type="EMBL" id="PSM38616.1"/>
    </source>
</evidence>
<dbReference type="RefSeq" id="WP_107021159.1">
    <property type="nucleotide sequence ID" value="NZ_KZ679055.1"/>
</dbReference>
<dbReference type="SUPFAM" id="SSF53850">
    <property type="entry name" value="Periplasmic binding protein-like II"/>
    <property type="match status" value="1"/>
</dbReference>
<dbReference type="SMART" id="SM00062">
    <property type="entry name" value="PBPb"/>
    <property type="match status" value="1"/>
</dbReference>
<comment type="caution">
    <text evidence="4">The sequence shown here is derived from an EMBL/GenBank/DDBJ whole genome shotgun (WGS) entry which is preliminary data.</text>
</comment>
<keyword evidence="5" id="KW-1185">Reference proteome</keyword>
<sequence length="324" mass="34072">MRTFPRARTHRARNQLLLPFALITSATLLLTACGSGGDDTAAGGTAQAAAGKSNEIPTTDVVSTVPKNAAAAELLPAGTDSLTLAVSVGGSPPGTNYLEDGKTLAGQDVDFADAVAKTLGLRLKREAASFEAILPALDSGKYDVGVGNFGVTDERRKTIDFVTYINDGQGFATREDSDLDKVTDLAQLCGLNVATGAGTTFEATLEDQKHVCSDAGEKAYKVQTYSEQGALWSSLQQGRSDVVMSTINGLRYAVARQEGLKFLNEFRRLDVGFAFKKGTKLAPAVQAAVNGLISDGTYAKILKKWGTTGSAITKSQISPPELKD</sequence>
<dbReference type="EMBL" id="PYBJ01000029">
    <property type="protein sequence ID" value="PSM38616.1"/>
    <property type="molecule type" value="Genomic_DNA"/>
</dbReference>
<name>A0A2P8PX89_9ACTN</name>
<gene>
    <name evidence="4" type="ORF">C6Y14_36365</name>
</gene>
<dbReference type="Proteomes" id="UP000240429">
    <property type="component" value="Unassembled WGS sequence"/>
</dbReference>
<accession>A0A2P8PX89</accession>
<dbReference type="PANTHER" id="PTHR35936">
    <property type="entry name" value="MEMBRANE-BOUND LYTIC MUREIN TRANSGLYCOSYLASE F"/>
    <property type="match status" value="1"/>
</dbReference>
<dbReference type="PROSITE" id="PS51257">
    <property type="entry name" value="PROKAR_LIPOPROTEIN"/>
    <property type="match status" value="1"/>
</dbReference>
<keyword evidence="1 2" id="KW-0732">Signal</keyword>
<dbReference type="AlphaFoldDB" id="A0A2P8PX89"/>
<evidence type="ECO:0000256" key="1">
    <source>
        <dbReference type="ARBA" id="ARBA00022729"/>
    </source>
</evidence>
<evidence type="ECO:0000256" key="2">
    <source>
        <dbReference type="SAM" id="SignalP"/>
    </source>
</evidence>
<proteinExistence type="predicted"/>
<feature type="signal peptide" evidence="2">
    <location>
        <begin position="1"/>
        <end position="31"/>
    </location>
</feature>
<dbReference type="InterPro" id="IPR001638">
    <property type="entry name" value="Solute-binding_3/MltF_N"/>
</dbReference>
<feature type="chain" id="PRO_5039707985" evidence="2">
    <location>
        <begin position="32"/>
        <end position="324"/>
    </location>
</feature>
<dbReference type="OrthoDB" id="4633994at2"/>
<organism evidence="4 5">
    <name type="scientific">Streptomyces dioscori</name>
    <dbReference type="NCBI Taxonomy" id="2109333"/>
    <lineage>
        <taxon>Bacteria</taxon>
        <taxon>Bacillati</taxon>
        <taxon>Actinomycetota</taxon>
        <taxon>Actinomycetes</taxon>
        <taxon>Kitasatosporales</taxon>
        <taxon>Streptomycetaceae</taxon>
        <taxon>Streptomyces</taxon>
        <taxon>Streptomyces aurantiacus group</taxon>
    </lineage>
</organism>
<dbReference type="CDD" id="cd01004">
    <property type="entry name" value="PBP2_MidA_like"/>
    <property type="match status" value="1"/>
</dbReference>
<dbReference type="Pfam" id="PF00497">
    <property type="entry name" value="SBP_bac_3"/>
    <property type="match status" value="1"/>
</dbReference>
<feature type="domain" description="Solute-binding protein family 3/N-terminal" evidence="3">
    <location>
        <begin position="83"/>
        <end position="309"/>
    </location>
</feature>
<protein>
    <submittedName>
        <fullName evidence="4">ABC transporter substrate-binding protein</fullName>
    </submittedName>
</protein>
<dbReference type="Gene3D" id="3.40.190.10">
    <property type="entry name" value="Periplasmic binding protein-like II"/>
    <property type="match status" value="2"/>
</dbReference>
<reference evidence="4 5" key="1">
    <citation type="submission" date="2018-03" db="EMBL/GenBank/DDBJ databases">
        <title>Streptomyces dioscori sp. nov., a novel endophytic actinobacterium isolated from bulbil of Dioscorea bulbifera L.</title>
        <authorList>
            <person name="Zhikuan W."/>
        </authorList>
    </citation>
    <scope>NUCLEOTIDE SEQUENCE [LARGE SCALE GENOMIC DNA]</scope>
    <source>
        <strain evidence="4 5">A217</strain>
    </source>
</reference>
<dbReference type="PANTHER" id="PTHR35936:SF17">
    <property type="entry name" value="ARGININE-BINDING EXTRACELLULAR PROTEIN ARTP"/>
    <property type="match status" value="1"/>
</dbReference>
<evidence type="ECO:0000313" key="5">
    <source>
        <dbReference type="Proteomes" id="UP000240429"/>
    </source>
</evidence>
<evidence type="ECO:0000259" key="3">
    <source>
        <dbReference type="SMART" id="SM00062"/>
    </source>
</evidence>